<accession>A0A3Q4BBR9</accession>
<dbReference type="InterPro" id="IPR004843">
    <property type="entry name" value="Calcineurin-like_PHP"/>
</dbReference>
<dbReference type="Ensembl" id="ENSMMOT00000016256.1">
    <property type="protein sequence ID" value="ENSMMOP00000015990.1"/>
    <property type="gene ID" value="ENSMMOG00000012194.1"/>
</dbReference>
<dbReference type="InterPro" id="IPR029052">
    <property type="entry name" value="Metallo-depent_PP-like"/>
</dbReference>
<dbReference type="PANTHER" id="PTHR10139">
    <property type="entry name" value="DOUBLE-STRAND BREAK REPAIR PROTEIN MRE11"/>
    <property type="match status" value="1"/>
</dbReference>
<reference evidence="2" key="1">
    <citation type="submission" date="2025-08" db="UniProtKB">
        <authorList>
            <consortium name="Ensembl"/>
        </authorList>
    </citation>
    <scope>IDENTIFICATION</scope>
</reference>
<sequence length="108" mass="12332">TATTDSLLDTFKILIATDIHLGYLERDAIRGNDSYNTLNEILNCAKTNQVDFILLGGDLFHDNKPSRRSLHTCITMLRKYCMGDSPIHFNILSDQTVNFNTTQCLWTY</sequence>
<feature type="domain" description="Calcineurin-like phosphoesterase" evidence="1">
    <location>
        <begin position="11"/>
        <end position="80"/>
    </location>
</feature>
<dbReference type="GO" id="GO:0000724">
    <property type="term" value="P:double-strand break repair via homologous recombination"/>
    <property type="evidence" value="ECO:0007669"/>
    <property type="project" value="TreeGrafter"/>
</dbReference>
<dbReference type="GO" id="GO:0006303">
    <property type="term" value="P:double-strand break repair via nonhomologous end joining"/>
    <property type="evidence" value="ECO:0007669"/>
    <property type="project" value="TreeGrafter"/>
</dbReference>
<dbReference type="Proteomes" id="UP000261620">
    <property type="component" value="Unplaced"/>
</dbReference>
<dbReference type="GO" id="GO:0000014">
    <property type="term" value="F:single-stranded DNA endodeoxyribonuclease activity"/>
    <property type="evidence" value="ECO:0007669"/>
    <property type="project" value="TreeGrafter"/>
</dbReference>
<name>A0A3Q4BBR9_MOLML</name>
<dbReference type="GO" id="GO:0030870">
    <property type="term" value="C:Mre11 complex"/>
    <property type="evidence" value="ECO:0007669"/>
    <property type="project" value="TreeGrafter"/>
</dbReference>
<evidence type="ECO:0000259" key="1">
    <source>
        <dbReference type="Pfam" id="PF00149"/>
    </source>
</evidence>
<evidence type="ECO:0000313" key="3">
    <source>
        <dbReference type="Proteomes" id="UP000261620"/>
    </source>
</evidence>
<protein>
    <recommendedName>
        <fullName evidence="1">Calcineurin-like phosphoesterase domain-containing protein</fullName>
    </recommendedName>
</protein>
<dbReference type="AlphaFoldDB" id="A0A3Q4BBR9"/>
<dbReference type="Pfam" id="PF00149">
    <property type="entry name" value="Metallophos"/>
    <property type="match status" value="1"/>
</dbReference>
<dbReference type="SUPFAM" id="SSF56300">
    <property type="entry name" value="Metallo-dependent phosphatases"/>
    <property type="match status" value="1"/>
</dbReference>
<proteinExistence type="predicted"/>
<evidence type="ECO:0000313" key="2">
    <source>
        <dbReference type="Ensembl" id="ENSMMOP00000015990.1"/>
    </source>
</evidence>
<dbReference type="PANTHER" id="PTHR10139:SF1">
    <property type="entry name" value="DOUBLE-STRAND BREAK REPAIR PROTEIN MRE11"/>
    <property type="match status" value="1"/>
</dbReference>
<dbReference type="GO" id="GO:0007095">
    <property type="term" value="P:mitotic G2 DNA damage checkpoint signaling"/>
    <property type="evidence" value="ECO:0007669"/>
    <property type="project" value="TreeGrafter"/>
</dbReference>
<keyword evidence="3" id="KW-1185">Reference proteome</keyword>
<dbReference type="GO" id="GO:0042138">
    <property type="term" value="P:meiotic DNA double-strand break formation"/>
    <property type="evidence" value="ECO:0007669"/>
    <property type="project" value="TreeGrafter"/>
</dbReference>
<reference evidence="2" key="2">
    <citation type="submission" date="2025-09" db="UniProtKB">
        <authorList>
            <consortium name="Ensembl"/>
        </authorList>
    </citation>
    <scope>IDENTIFICATION</scope>
</reference>
<dbReference type="GO" id="GO:0097552">
    <property type="term" value="P:mitochondrial double-strand break repair via homologous recombination"/>
    <property type="evidence" value="ECO:0007669"/>
    <property type="project" value="TreeGrafter"/>
</dbReference>
<dbReference type="Gene3D" id="3.60.21.10">
    <property type="match status" value="1"/>
</dbReference>
<dbReference type="GO" id="GO:0035861">
    <property type="term" value="C:site of double-strand break"/>
    <property type="evidence" value="ECO:0007669"/>
    <property type="project" value="TreeGrafter"/>
</dbReference>
<organism evidence="2 3">
    <name type="scientific">Mola mola</name>
    <name type="common">Ocean sunfish</name>
    <name type="synonym">Tetraodon mola</name>
    <dbReference type="NCBI Taxonomy" id="94237"/>
    <lineage>
        <taxon>Eukaryota</taxon>
        <taxon>Metazoa</taxon>
        <taxon>Chordata</taxon>
        <taxon>Craniata</taxon>
        <taxon>Vertebrata</taxon>
        <taxon>Euteleostomi</taxon>
        <taxon>Actinopterygii</taxon>
        <taxon>Neopterygii</taxon>
        <taxon>Teleostei</taxon>
        <taxon>Neoteleostei</taxon>
        <taxon>Acanthomorphata</taxon>
        <taxon>Eupercaria</taxon>
        <taxon>Tetraodontiformes</taxon>
        <taxon>Molidae</taxon>
        <taxon>Mola</taxon>
    </lineage>
</organism>
<dbReference type="GO" id="GO:0000723">
    <property type="term" value="P:telomere maintenance"/>
    <property type="evidence" value="ECO:0007669"/>
    <property type="project" value="TreeGrafter"/>
</dbReference>
<dbReference type="GO" id="GO:0031573">
    <property type="term" value="P:mitotic intra-S DNA damage checkpoint signaling"/>
    <property type="evidence" value="ECO:0007669"/>
    <property type="project" value="TreeGrafter"/>
</dbReference>